<name>A0A9W7WIT2_TRIRA</name>
<comment type="caution">
    <text evidence="2">The sequence shown here is derived from an EMBL/GenBank/DDBJ whole genome shotgun (WGS) entry which is preliminary data.</text>
</comment>
<evidence type="ECO:0000313" key="2">
    <source>
        <dbReference type="EMBL" id="KAI7803387.1"/>
    </source>
</evidence>
<evidence type="ECO:0000313" key="3">
    <source>
        <dbReference type="Proteomes" id="UP001059041"/>
    </source>
</evidence>
<protein>
    <submittedName>
        <fullName evidence="2">Zinc finger BED domain-containing protein 1-like</fullName>
    </submittedName>
</protein>
<dbReference type="Proteomes" id="UP001059041">
    <property type="component" value="Linkage Group LG11"/>
</dbReference>
<feature type="region of interest" description="Disordered" evidence="1">
    <location>
        <begin position="91"/>
        <end position="120"/>
    </location>
</feature>
<gene>
    <name evidence="2" type="ORF">IRJ41_006219</name>
</gene>
<accession>A0A9W7WIT2</accession>
<proteinExistence type="predicted"/>
<dbReference type="EMBL" id="JAFHDT010000011">
    <property type="protein sequence ID" value="KAI7803387.1"/>
    <property type="molecule type" value="Genomic_DNA"/>
</dbReference>
<reference evidence="2" key="1">
    <citation type="submission" date="2021-02" db="EMBL/GenBank/DDBJ databases">
        <title>Comparative genomics reveals that relaxation of natural selection precedes convergent phenotypic evolution of cavefish.</title>
        <authorList>
            <person name="Peng Z."/>
        </authorList>
    </citation>
    <scope>NUCLEOTIDE SEQUENCE</scope>
    <source>
        <tissue evidence="2">Muscle</tissue>
    </source>
</reference>
<sequence>MLFNLKKQHLSLEGNDSPAIREMKKTLVAEIDSKWQLLSLEPSSIYLLSSALDQRFKHLEFLEKEKKDLVYIEVVCLAEHLHQQQTVWEVEELSASHGEEETAAPPPPPLHPQNSRRFQC</sequence>
<dbReference type="AlphaFoldDB" id="A0A9W7WIT2"/>
<keyword evidence="3" id="KW-1185">Reference proteome</keyword>
<evidence type="ECO:0000256" key="1">
    <source>
        <dbReference type="SAM" id="MobiDB-lite"/>
    </source>
</evidence>
<organism evidence="2 3">
    <name type="scientific">Triplophysa rosa</name>
    <name type="common">Cave loach</name>
    <dbReference type="NCBI Taxonomy" id="992332"/>
    <lineage>
        <taxon>Eukaryota</taxon>
        <taxon>Metazoa</taxon>
        <taxon>Chordata</taxon>
        <taxon>Craniata</taxon>
        <taxon>Vertebrata</taxon>
        <taxon>Euteleostomi</taxon>
        <taxon>Actinopterygii</taxon>
        <taxon>Neopterygii</taxon>
        <taxon>Teleostei</taxon>
        <taxon>Ostariophysi</taxon>
        <taxon>Cypriniformes</taxon>
        <taxon>Nemacheilidae</taxon>
        <taxon>Triplophysa</taxon>
    </lineage>
</organism>